<dbReference type="PANTHER" id="PTHR31157:SF1">
    <property type="entry name" value="SCP DOMAIN-CONTAINING PROTEIN"/>
    <property type="match status" value="1"/>
</dbReference>
<evidence type="ECO:0000256" key="1">
    <source>
        <dbReference type="ARBA" id="ARBA00022729"/>
    </source>
</evidence>
<dbReference type="EnsemblBacteria" id="ACA38732">
    <property type="protein sequence ID" value="ACA38732"/>
    <property type="gene ID" value="Bsph_1122"/>
</dbReference>
<dbReference type="HOGENOM" id="CLU_794194_0_0_9"/>
<dbReference type="Pfam" id="PF00188">
    <property type="entry name" value="CAP"/>
    <property type="match status" value="1"/>
</dbReference>
<protein>
    <submittedName>
        <fullName evidence="3">Putative S-layer associated protein</fullName>
    </submittedName>
</protein>
<evidence type="ECO:0000313" key="3">
    <source>
        <dbReference type="EMBL" id="ACA38732.1"/>
    </source>
</evidence>
<dbReference type="InterPro" id="IPR035940">
    <property type="entry name" value="CAP_sf"/>
</dbReference>
<dbReference type="Pfam" id="PF00395">
    <property type="entry name" value="SLH"/>
    <property type="match status" value="3"/>
</dbReference>
<dbReference type="SUPFAM" id="SSF55797">
    <property type="entry name" value="PR-1-like"/>
    <property type="match status" value="1"/>
</dbReference>
<feature type="domain" description="SLH" evidence="2">
    <location>
        <begin position="154"/>
        <end position="217"/>
    </location>
</feature>
<organism evidence="3 4">
    <name type="scientific">Lysinibacillus sphaericus (strain C3-41)</name>
    <dbReference type="NCBI Taxonomy" id="444177"/>
    <lineage>
        <taxon>Bacteria</taxon>
        <taxon>Bacillati</taxon>
        <taxon>Bacillota</taxon>
        <taxon>Bacilli</taxon>
        <taxon>Bacillales</taxon>
        <taxon>Bacillaceae</taxon>
        <taxon>Lysinibacillus</taxon>
    </lineage>
</organism>
<accession>B1HN15</accession>
<name>B1HN15_LYSSC</name>
<proteinExistence type="predicted"/>
<evidence type="ECO:0000313" key="4">
    <source>
        <dbReference type="Proteomes" id="UP000002164"/>
    </source>
</evidence>
<dbReference type="Gene3D" id="3.40.33.10">
    <property type="entry name" value="CAP"/>
    <property type="match status" value="1"/>
</dbReference>
<dbReference type="CDD" id="cd05379">
    <property type="entry name" value="CAP_bacterial"/>
    <property type="match status" value="1"/>
</dbReference>
<dbReference type="AlphaFoldDB" id="B1HN15"/>
<dbReference type="Proteomes" id="UP000002164">
    <property type="component" value="Chromosome"/>
</dbReference>
<sequence>MEEVALLKKMLSIVVLSIAATVGSLTSLNQVEAASAKVVDVSNSYWANASIQHMLSKKYMTTYSDYTFKPEQAITRAEAAAAIARSIQTNVDIANMTNFKDVPASHPYYKEICQLVKLGIIQKGEAFYPEEPLKRMQVAKMLALAYQFKVDNKNSIQFADIPGSHWAKNYIESLADIGIVSGVEAKRFAPDQLVTRAQFAVFVERSIYFQQKINKLEVAYDYLAKDYIPTVNLSTEWSKKVIELINVERQKKKLEPVVYDPKLTQIAIIKAQDMVNRHYFEHVSPYYGAPWDLATLFDYDYTSFGENIARNIQTPEVAVKAWMASPSHRDNILKENYTNTGVAIAQDSKENYYWVQLFSSQ</sequence>
<feature type="domain" description="SLH" evidence="2">
    <location>
        <begin position="34"/>
        <end position="97"/>
    </location>
</feature>
<dbReference type="InterPro" id="IPR014044">
    <property type="entry name" value="CAP_dom"/>
</dbReference>
<dbReference type="PANTHER" id="PTHR31157">
    <property type="entry name" value="SCP DOMAIN-CONTAINING PROTEIN"/>
    <property type="match status" value="1"/>
</dbReference>
<gene>
    <name evidence="3" type="ordered locus">Bsph_1122</name>
</gene>
<dbReference type="EMBL" id="CP000817">
    <property type="protein sequence ID" value="ACA38732.1"/>
    <property type="molecule type" value="Genomic_DNA"/>
</dbReference>
<dbReference type="KEGG" id="lsp:Bsph_1122"/>
<dbReference type="PROSITE" id="PS51272">
    <property type="entry name" value="SLH"/>
    <property type="match status" value="3"/>
</dbReference>
<keyword evidence="1" id="KW-0732">Signal</keyword>
<dbReference type="InterPro" id="IPR001119">
    <property type="entry name" value="SLH_dom"/>
</dbReference>
<feature type="domain" description="SLH" evidence="2">
    <location>
        <begin position="98"/>
        <end position="153"/>
    </location>
</feature>
<reference evidence="3 4" key="1">
    <citation type="journal article" date="2008" name="J. Bacteriol.">
        <title>Complete genome sequence of the mosquitocidal bacterium Bacillus sphaericus C3-41 and comparison with those of closely related Bacillus species.</title>
        <authorList>
            <person name="Hu X."/>
            <person name="Fan W."/>
            <person name="Han B."/>
            <person name="Liu H."/>
            <person name="Zheng D."/>
            <person name="Li Q."/>
            <person name="Dong W."/>
            <person name="Yan J."/>
            <person name="Gao M."/>
            <person name="Berry C."/>
            <person name="Yuan Z."/>
        </authorList>
    </citation>
    <scope>NUCLEOTIDE SEQUENCE [LARGE SCALE GENOMIC DNA]</scope>
    <source>
        <strain evidence="3 4">C3-41</strain>
    </source>
</reference>
<evidence type="ECO:0000259" key="2">
    <source>
        <dbReference type="PROSITE" id="PS51272"/>
    </source>
</evidence>